<name>A0A0E9XUY7_ANGAN</name>
<protein>
    <submittedName>
        <fullName evidence="1">Uncharacterized protein</fullName>
    </submittedName>
</protein>
<sequence>MKWEYLASCSRLFQNSGNQPYVL</sequence>
<organism evidence="1">
    <name type="scientific">Anguilla anguilla</name>
    <name type="common">European freshwater eel</name>
    <name type="synonym">Muraena anguilla</name>
    <dbReference type="NCBI Taxonomy" id="7936"/>
    <lineage>
        <taxon>Eukaryota</taxon>
        <taxon>Metazoa</taxon>
        <taxon>Chordata</taxon>
        <taxon>Craniata</taxon>
        <taxon>Vertebrata</taxon>
        <taxon>Euteleostomi</taxon>
        <taxon>Actinopterygii</taxon>
        <taxon>Neopterygii</taxon>
        <taxon>Teleostei</taxon>
        <taxon>Anguilliformes</taxon>
        <taxon>Anguillidae</taxon>
        <taxon>Anguilla</taxon>
    </lineage>
</organism>
<accession>A0A0E9XUY7</accession>
<proteinExistence type="predicted"/>
<reference evidence="1" key="2">
    <citation type="journal article" date="2015" name="Fish Shellfish Immunol.">
        <title>Early steps in the European eel (Anguilla anguilla)-Vibrio vulnificus interaction in the gills: Role of the RtxA13 toxin.</title>
        <authorList>
            <person name="Callol A."/>
            <person name="Pajuelo D."/>
            <person name="Ebbesson L."/>
            <person name="Teles M."/>
            <person name="MacKenzie S."/>
            <person name="Amaro C."/>
        </authorList>
    </citation>
    <scope>NUCLEOTIDE SEQUENCE</scope>
</reference>
<evidence type="ECO:0000313" key="1">
    <source>
        <dbReference type="EMBL" id="JAI05681.1"/>
    </source>
</evidence>
<reference evidence="1" key="1">
    <citation type="submission" date="2014-11" db="EMBL/GenBank/DDBJ databases">
        <authorList>
            <person name="Amaro Gonzalez C."/>
        </authorList>
    </citation>
    <scope>NUCLEOTIDE SEQUENCE</scope>
</reference>
<dbReference type="AlphaFoldDB" id="A0A0E9XUY7"/>
<dbReference type="EMBL" id="GBXM01002897">
    <property type="protein sequence ID" value="JAI05681.1"/>
    <property type="molecule type" value="Transcribed_RNA"/>
</dbReference>